<dbReference type="InterPro" id="IPR015590">
    <property type="entry name" value="Aldehyde_DH_dom"/>
</dbReference>
<keyword evidence="3" id="KW-0558">Oxidation</keyword>
<proteinExistence type="inferred from homology"/>
<keyword evidence="8" id="KW-1185">Reference proteome</keyword>
<dbReference type="AlphaFoldDB" id="A0A560HBC9"/>
<dbReference type="PROSITE" id="PS00070">
    <property type="entry name" value="ALDEHYDE_DEHYDR_CYS"/>
    <property type="match status" value="1"/>
</dbReference>
<evidence type="ECO:0000256" key="4">
    <source>
        <dbReference type="PROSITE-ProRule" id="PRU10007"/>
    </source>
</evidence>
<dbReference type="InterPro" id="IPR016160">
    <property type="entry name" value="Ald_DH_CS_CYS"/>
</dbReference>
<evidence type="ECO:0000256" key="2">
    <source>
        <dbReference type="ARBA" id="ARBA00023002"/>
    </source>
</evidence>
<dbReference type="InterPro" id="IPR029510">
    <property type="entry name" value="Ald_DH_CS_GLU"/>
</dbReference>
<dbReference type="GO" id="GO:0005829">
    <property type="term" value="C:cytosol"/>
    <property type="evidence" value="ECO:0007669"/>
    <property type="project" value="TreeGrafter"/>
</dbReference>
<name>A0A560HBC9_9PROT</name>
<dbReference type="Gene3D" id="3.40.605.10">
    <property type="entry name" value="Aldehyde Dehydrogenase, Chain A, domain 1"/>
    <property type="match status" value="1"/>
</dbReference>
<dbReference type="PROSITE" id="PS00687">
    <property type="entry name" value="ALDEHYDE_DEHYDR_GLU"/>
    <property type="match status" value="1"/>
</dbReference>
<feature type="domain" description="Aldehyde dehydrogenase" evidence="6">
    <location>
        <begin position="42"/>
        <end position="500"/>
    </location>
</feature>
<keyword evidence="2 5" id="KW-0560">Oxidoreductase</keyword>
<dbReference type="InterPro" id="IPR016163">
    <property type="entry name" value="Ald_DH_C"/>
</dbReference>
<dbReference type="InterPro" id="IPR016161">
    <property type="entry name" value="Ald_DH/histidinol_DH"/>
</dbReference>
<comment type="similarity">
    <text evidence="1 5">Belongs to the aldehyde dehydrogenase family.</text>
</comment>
<dbReference type="RefSeq" id="WP_246130209.1">
    <property type="nucleotide sequence ID" value="NZ_VITR01000004.1"/>
</dbReference>
<dbReference type="FunFam" id="3.40.605.10:FF:000005">
    <property type="entry name" value="Succinate-semialdehyde dehydrogenase I"/>
    <property type="match status" value="1"/>
</dbReference>
<dbReference type="Proteomes" id="UP000315751">
    <property type="component" value="Unassembled WGS sequence"/>
</dbReference>
<evidence type="ECO:0000256" key="1">
    <source>
        <dbReference type="ARBA" id="ARBA00009986"/>
    </source>
</evidence>
<accession>A0A560HBC9</accession>
<reference evidence="7 8" key="1">
    <citation type="submission" date="2019-06" db="EMBL/GenBank/DDBJ databases">
        <title>Genomic Encyclopedia of Type Strains, Phase IV (KMG-V): Genome sequencing to study the core and pangenomes of soil and plant-associated prokaryotes.</title>
        <authorList>
            <person name="Whitman W."/>
        </authorList>
    </citation>
    <scope>NUCLEOTIDE SEQUENCE [LARGE SCALE GENOMIC DNA]</scope>
    <source>
        <strain evidence="7 8">BR 11622</strain>
    </source>
</reference>
<evidence type="ECO:0000256" key="5">
    <source>
        <dbReference type="RuleBase" id="RU003345"/>
    </source>
</evidence>
<feature type="active site" evidence="4">
    <location>
        <position position="278"/>
    </location>
</feature>
<dbReference type="GO" id="GO:0009450">
    <property type="term" value="P:gamma-aminobutyric acid catabolic process"/>
    <property type="evidence" value="ECO:0007669"/>
    <property type="project" value="InterPro"/>
</dbReference>
<dbReference type="PANTHER" id="PTHR43353:SF5">
    <property type="entry name" value="SUCCINATE-SEMIALDEHYDE DEHYDROGENASE, MITOCHONDRIAL"/>
    <property type="match status" value="1"/>
</dbReference>
<dbReference type="GO" id="GO:0004777">
    <property type="term" value="F:succinate-semialdehyde dehydrogenase (NAD+) activity"/>
    <property type="evidence" value="ECO:0007669"/>
    <property type="project" value="TreeGrafter"/>
</dbReference>
<dbReference type="Gene3D" id="3.40.309.10">
    <property type="entry name" value="Aldehyde Dehydrogenase, Chain A, domain 2"/>
    <property type="match status" value="1"/>
</dbReference>
<dbReference type="CDD" id="cd07103">
    <property type="entry name" value="ALDH_F5_SSADH_GabD"/>
    <property type="match status" value="1"/>
</dbReference>
<dbReference type="PANTHER" id="PTHR43353">
    <property type="entry name" value="SUCCINATE-SEMIALDEHYDE DEHYDROGENASE, MITOCHONDRIAL"/>
    <property type="match status" value="1"/>
</dbReference>
<evidence type="ECO:0000259" key="6">
    <source>
        <dbReference type="Pfam" id="PF00171"/>
    </source>
</evidence>
<evidence type="ECO:0000256" key="3">
    <source>
        <dbReference type="ARBA" id="ARBA00023097"/>
    </source>
</evidence>
<dbReference type="SUPFAM" id="SSF53720">
    <property type="entry name" value="ALDH-like"/>
    <property type="match status" value="1"/>
</dbReference>
<protein>
    <submittedName>
        <fullName evidence="7">Succinate semialdehyde dehydrogenase</fullName>
    </submittedName>
</protein>
<dbReference type="Pfam" id="PF00171">
    <property type="entry name" value="Aldedh"/>
    <property type="match status" value="1"/>
</dbReference>
<dbReference type="FunFam" id="3.40.309.10:FF:000004">
    <property type="entry name" value="Succinate-semialdehyde dehydrogenase I"/>
    <property type="match status" value="1"/>
</dbReference>
<organism evidence="7 8">
    <name type="scientific">Nitrospirillum amazonense</name>
    <dbReference type="NCBI Taxonomy" id="28077"/>
    <lineage>
        <taxon>Bacteria</taxon>
        <taxon>Pseudomonadati</taxon>
        <taxon>Pseudomonadota</taxon>
        <taxon>Alphaproteobacteria</taxon>
        <taxon>Rhodospirillales</taxon>
        <taxon>Azospirillaceae</taxon>
        <taxon>Nitrospirillum</taxon>
    </lineage>
</organism>
<evidence type="ECO:0000313" key="8">
    <source>
        <dbReference type="Proteomes" id="UP000315751"/>
    </source>
</evidence>
<dbReference type="InterPro" id="IPR010102">
    <property type="entry name" value="Succ_semiAld_DH"/>
</dbReference>
<dbReference type="InterPro" id="IPR050740">
    <property type="entry name" value="Aldehyde_DH_Superfamily"/>
</dbReference>
<dbReference type="NCBIfam" id="TIGR01780">
    <property type="entry name" value="SSADH"/>
    <property type="match status" value="1"/>
</dbReference>
<gene>
    <name evidence="7" type="ORF">FBZ90_10441</name>
</gene>
<evidence type="ECO:0000313" key="7">
    <source>
        <dbReference type="EMBL" id="TWB43656.1"/>
    </source>
</evidence>
<dbReference type="FunFam" id="3.40.605.10:FF:000026">
    <property type="entry name" value="Aldehyde dehydrogenase, putative"/>
    <property type="match status" value="1"/>
</dbReference>
<dbReference type="EMBL" id="VITR01000004">
    <property type="protein sequence ID" value="TWB43656.1"/>
    <property type="molecule type" value="Genomic_DNA"/>
</dbReference>
<dbReference type="InterPro" id="IPR016162">
    <property type="entry name" value="Ald_DH_N"/>
</dbReference>
<sequence length="508" mass="53695">MDSPVRAPQVRAPNGPLIRTAQALGLKDSGLLRDQAYIGGAWVDADGGGTLDVDNPATGEVIGTIPNMGAAETALAIRAANAAWAGWRARTAKDRAAVMRRWFEMIMAAQEDLARIMTAEQGKPLAESRGEVAYGASFIEWFAEEGKRAYGDTIPSFAGDKRIVVVKEPIGVAAAITPWNFPIAMITRKVGPALAAGCPIVVRPSEVTPYSALALAVLAERAGVPPGVFSVVTGHPKPIGGEMTSNPLVRKLSFTGSTPVGKLLMKQSADTLKKLSLELGGNAPFIVFDDADLDAAVEGAMASKYRNAGQTCVCANRILVQDGVYEAFAARLAEAVGRLRVGNGTDQGVTTGPLINAAAVEKAERHIADAVSKGARVAMGGRRHALGGNFFEPTLLLDAAPDMILAREETFGPVAPLFRFTDEAEAIRMANDTEFGLAAYFYSRDIGRIWRVAEALEYGMVGINEGIISTEVAPFGGVKQSGLGREGSKYGIEDYLVVKYLLMGGLKA</sequence>
<comment type="caution">
    <text evidence="7">The sequence shown here is derived from an EMBL/GenBank/DDBJ whole genome shotgun (WGS) entry which is preliminary data.</text>
</comment>